<keyword evidence="2" id="KW-0472">Membrane</keyword>
<feature type="transmembrane region" description="Helical" evidence="2">
    <location>
        <begin position="57"/>
        <end position="80"/>
    </location>
</feature>
<feature type="compositionally biased region" description="Polar residues" evidence="1">
    <location>
        <begin position="1"/>
        <end position="27"/>
    </location>
</feature>
<dbReference type="EMBL" id="CP058611">
    <property type="protein sequence ID" value="QLG74880.1"/>
    <property type="molecule type" value="Genomic_DNA"/>
</dbReference>
<sequence>MHSLSAGSTSSKVSVVAPSESQKQTASAEERVFGTGLFDTSRGTIGGEGNAKFSCGLLLCAFIVVISSGAIFFLVCNVYVQWRSMDLANKQKALAKMGYILLSIIASLMIFQGTVIAVSRLRSHSFRSRSPKGRSYQKLQSTEEDFEMDVL</sequence>
<feature type="region of interest" description="Disordered" evidence="1">
    <location>
        <begin position="127"/>
        <end position="151"/>
    </location>
</feature>
<dbReference type="KEGG" id="zmk:HG535_0H02070"/>
<name>A0A7H9B8W2_ZYGMR</name>
<evidence type="ECO:0008006" key="5">
    <source>
        <dbReference type="Google" id="ProtNLM"/>
    </source>
</evidence>
<feature type="transmembrane region" description="Helical" evidence="2">
    <location>
        <begin position="100"/>
        <end position="119"/>
    </location>
</feature>
<evidence type="ECO:0000256" key="2">
    <source>
        <dbReference type="SAM" id="Phobius"/>
    </source>
</evidence>
<evidence type="ECO:0000256" key="1">
    <source>
        <dbReference type="SAM" id="MobiDB-lite"/>
    </source>
</evidence>
<dbReference type="Proteomes" id="UP000509704">
    <property type="component" value="Chromosome 8"/>
</dbReference>
<evidence type="ECO:0000313" key="3">
    <source>
        <dbReference type="EMBL" id="QLG74880.1"/>
    </source>
</evidence>
<evidence type="ECO:0000313" key="4">
    <source>
        <dbReference type="Proteomes" id="UP000509704"/>
    </source>
</evidence>
<keyword evidence="2" id="KW-1133">Transmembrane helix</keyword>
<keyword evidence="4" id="KW-1185">Reference proteome</keyword>
<organism evidence="3 4">
    <name type="scientific">Zygotorulaspora mrakii</name>
    <name type="common">Zygosaccharomyces mrakii</name>
    <dbReference type="NCBI Taxonomy" id="42260"/>
    <lineage>
        <taxon>Eukaryota</taxon>
        <taxon>Fungi</taxon>
        <taxon>Dikarya</taxon>
        <taxon>Ascomycota</taxon>
        <taxon>Saccharomycotina</taxon>
        <taxon>Saccharomycetes</taxon>
        <taxon>Saccharomycetales</taxon>
        <taxon>Saccharomycetaceae</taxon>
        <taxon>Zygotorulaspora</taxon>
    </lineage>
</organism>
<proteinExistence type="predicted"/>
<feature type="compositionally biased region" description="Acidic residues" evidence="1">
    <location>
        <begin position="142"/>
        <end position="151"/>
    </location>
</feature>
<protein>
    <recommendedName>
        <fullName evidence="5">Transmembrane protein</fullName>
    </recommendedName>
</protein>
<dbReference type="GeneID" id="59238683"/>
<gene>
    <name evidence="3" type="ORF">HG535_0H02070</name>
</gene>
<reference evidence="3 4" key="1">
    <citation type="submission" date="2020-07" db="EMBL/GenBank/DDBJ databases">
        <title>The yeast mating-type switching endonuclease HO is a domesticated member of an unorthodox homing genetic element family.</title>
        <authorList>
            <person name="Coughlan A.Y."/>
            <person name="Lombardi L."/>
            <person name="Braun-Galleani S."/>
            <person name="Martos A.R."/>
            <person name="Galeote V."/>
            <person name="Bigey F."/>
            <person name="Dequin S."/>
            <person name="Byrne K.P."/>
            <person name="Wolfe K.H."/>
        </authorList>
    </citation>
    <scope>NUCLEOTIDE SEQUENCE [LARGE SCALE GENOMIC DNA]</scope>
    <source>
        <strain evidence="3 4">NRRL Y-6702</strain>
    </source>
</reference>
<feature type="region of interest" description="Disordered" evidence="1">
    <location>
        <begin position="1"/>
        <end position="28"/>
    </location>
</feature>
<dbReference type="RefSeq" id="XP_037146605.1">
    <property type="nucleotide sequence ID" value="XM_037290710.1"/>
</dbReference>
<dbReference type="OrthoDB" id="4064992at2759"/>
<keyword evidence="2" id="KW-0812">Transmembrane</keyword>
<dbReference type="AlphaFoldDB" id="A0A7H9B8W2"/>
<accession>A0A7H9B8W2</accession>